<dbReference type="Gene3D" id="2.40.50.100">
    <property type="match status" value="1"/>
</dbReference>
<evidence type="ECO:0000259" key="3">
    <source>
        <dbReference type="Pfam" id="PF25971"/>
    </source>
</evidence>
<keyword evidence="6" id="KW-1185">Reference proteome</keyword>
<reference evidence="5" key="1">
    <citation type="submission" date="2022-07" db="EMBL/GenBank/DDBJ databases">
        <authorList>
            <person name="Criscuolo A."/>
        </authorList>
    </citation>
    <scope>NUCLEOTIDE SEQUENCE</scope>
    <source>
        <strain evidence="5">CIP103197</strain>
    </source>
</reference>
<sequence>MNNTFIALLIFLSFTTSVISTHVFASAEHRQMQQSQKQGAHGGFLLTNAKLTLELKLRELAGKVELRVYGYEQNQPVDINDLSIEMNLKRLVEAPQKIQFTRENEYLVSTQPINEPHSFALFITANYKGEHVSFEYTQHEGRTMLSERAIKGAGIETQIAKSGEIDISDTLFGVIAPTQHGTVEVMAPYTGLISDIFVSIGQTVQKGEVLASVTNRETLQNYSIKSPISGVVTEQYLKRGELASARALMQVVNLDKVWVELSAFPENIENLAIGQSAIVYDLHHHLNAQGKVFFIAPMMTGGHIARARIELNNPDGHWRPGMHVNSDVSIDKVNARVRVKPEAIQEFNGMTSVFVRKNSVFEVRPVTLGAKSSEWVEVIAGLSPGSEYVTTNSYVIKADILKSGASHAH</sequence>
<dbReference type="AlphaFoldDB" id="A0A9W4W1F6"/>
<comment type="caution">
    <text evidence="5">The sequence shown here is derived from an EMBL/GenBank/DDBJ whole genome shotgun (WGS) entry which is preliminary data.</text>
</comment>
<dbReference type="Gene3D" id="2.40.420.20">
    <property type="match status" value="1"/>
</dbReference>
<dbReference type="InterPro" id="IPR051909">
    <property type="entry name" value="MFP_Cation_Efflux"/>
</dbReference>
<evidence type="ECO:0000259" key="2">
    <source>
        <dbReference type="Pfam" id="PF25954"/>
    </source>
</evidence>
<dbReference type="InterPro" id="IPR058649">
    <property type="entry name" value="CzcB_C"/>
</dbReference>
<protein>
    <submittedName>
        <fullName evidence="5">Cobalt-zinc-cadmium resistance protein CzcB</fullName>
    </submittedName>
</protein>
<dbReference type="PANTHER" id="PTHR30097">
    <property type="entry name" value="CATION EFFLUX SYSTEM PROTEIN CUSB"/>
    <property type="match status" value="1"/>
</dbReference>
<keyword evidence="1" id="KW-0813">Transport</keyword>
<dbReference type="Gene3D" id="2.40.30.170">
    <property type="match status" value="1"/>
</dbReference>
<dbReference type="Proteomes" id="UP001152447">
    <property type="component" value="Unassembled WGS sequence"/>
</dbReference>
<gene>
    <name evidence="5" type="primary">czcB_1</name>
    <name evidence="5" type="ORF">PSEHALCIP103_00515</name>
</gene>
<feature type="domain" description="CusB-like beta-barrel" evidence="2">
    <location>
        <begin position="256"/>
        <end position="326"/>
    </location>
</feature>
<evidence type="ECO:0000313" key="5">
    <source>
        <dbReference type="EMBL" id="CAH9051921.1"/>
    </source>
</evidence>
<dbReference type="PANTHER" id="PTHR30097:SF4">
    <property type="entry name" value="SLR6042 PROTEIN"/>
    <property type="match status" value="1"/>
</dbReference>
<name>A0A9W4W1F6_PSEHA</name>
<dbReference type="InterPro" id="IPR058646">
    <property type="entry name" value="CzcB_N"/>
</dbReference>
<dbReference type="Pfam" id="PF25975">
    <property type="entry name" value="CzcB_C"/>
    <property type="match status" value="1"/>
</dbReference>
<feature type="domain" description="CzcB-like C-terminal circularly permuted SH3-like" evidence="4">
    <location>
        <begin position="337"/>
        <end position="397"/>
    </location>
</feature>
<dbReference type="EMBL" id="CAMAPB010000004">
    <property type="protein sequence ID" value="CAH9051921.1"/>
    <property type="molecule type" value="Genomic_DNA"/>
</dbReference>
<accession>A0A9W4W1F6</accession>
<dbReference type="Pfam" id="PF25971">
    <property type="entry name" value="CzcB_N"/>
    <property type="match status" value="1"/>
</dbReference>
<feature type="domain" description="CzcB N-terminal" evidence="3">
    <location>
        <begin position="43"/>
        <end position="134"/>
    </location>
</feature>
<dbReference type="Pfam" id="PF25954">
    <property type="entry name" value="Beta-barrel_RND_2"/>
    <property type="match status" value="1"/>
</dbReference>
<dbReference type="RefSeq" id="WP_315942525.1">
    <property type="nucleotide sequence ID" value="NZ_CAMAPB010000004.1"/>
</dbReference>
<organism evidence="5 6">
    <name type="scientific">Pseudoalteromonas haloplanktis</name>
    <name type="common">Alteromonas haloplanktis</name>
    <dbReference type="NCBI Taxonomy" id="228"/>
    <lineage>
        <taxon>Bacteria</taxon>
        <taxon>Pseudomonadati</taxon>
        <taxon>Pseudomonadota</taxon>
        <taxon>Gammaproteobacteria</taxon>
        <taxon>Alteromonadales</taxon>
        <taxon>Pseudoalteromonadaceae</taxon>
        <taxon>Pseudoalteromonas</taxon>
    </lineage>
</organism>
<dbReference type="SUPFAM" id="SSF111369">
    <property type="entry name" value="HlyD-like secretion proteins"/>
    <property type="match status" value="1"/>
</dbReference>
<evidence type="ECO:0000256" key="1">
    <source>
        <dbReference type="ARBA" id="ARBA00022448"/>
    </source>
</evidence>
<proteinExistence type="predicted"/>
<dbReference type="InterPro" id="IPR058792">
    <property type="entry name" value="Beta-barrel_RND_2"/>
</dbReference>
<evidence type="ECO:0000259" key="4">
    <source>
        <dbReference type="Pfam" id="PF25975"/>
    </source>
</evidence>
<evidence type="ECO:0000313" key="6">
    <source>
        <dbReference type="Proteomes" id="UP001152447"/>
    </source>
</evidence>